<evidence type="ECO:0000256" key="1">
    <source>
        <dbReference type="SAM" id="MobiDB-lite"/>
    </source>
</evidence>
<feature type="region of interest" description="Disordered" evidence="1">
    <location>
        <begin position="24"/>
        <end position="56"/>
    </location>
</feature>
<name>A0A0A9EYM2_ARUDO</name>
<proteinExistence type="predicted"/>
<evidence type="ECO:0000313" key="2">
    <source>
        <dbReference type="EMBL" id="JAE04074.1"/>
    </source>
</evidence>
<reference evidence="2" key="1">
    <citation type="submission" date="2014-09" db="EMBL/GenBank/DDBJ databases">
        <authorList>
            <person name="Magalhaes I.L.F."/>
            <person name="Oliveira U."/>
            <person name="Santos F.R."/>
            <person name="Vidigal T.H.D.A."/>
            <person name="Brescovit A.D."/>
            <person name="Santos A.J."/>
        </authorList>
    </citation>
    <scope>NUCLEOTIDE SEQUENCE</scope>
    <source>
        <tissue evidence="2">Shoot tissue taken approximately 20 cm above the soil surface</tissue>
    </source>
</reference>
<dbReference type="PANTHER" id="PTHR32011">
    <property type="entry name" value="OS08G0472400 PROTEIN"/>
    <property type="match status" value="1"/>
</dbReference>
<feature type="compositionally biased region" description="Basic and acidic residues" evidence="1">
    <location>
        <begin position="24"/>
        <end position="33"/>
    </location>
</feature>
<dbReference type="PANTHER" id="PTHR32011:SF2">
    <property type="entry name" value="OS08G0472400 PROTEIN"/>
    <property type="match status" value="1"/>
</dbReference>
<reference evidence="2" key="2">
    <citation type="journal article" date="2015" name="Data Brief">
        <title>Shoot transcriptome of the giant reed, Arundo donax.</title>
        <authorList>
            <person name="Barrero R.A."/>
            <person name="Guerrero F.D."/>
            <person name="Moolhuijzen P."/>
            <person name="Goolsby J.A."/>
            <person name="Tidwell J."/>
            <person name="Bellgard S.E."/>
            <person name="Bellgard M.I."/>
        </authorList>
    </citation>
    <scope>NUCLEOTIDE SEQUENCE</scope>
    <source>
        <tissue evidence="2">Shoot tissue taken approximately 20 cm above the soil surface</tissue>
    </source>
</reference>
<feature type="compositionally biased region" description="Low complexity" evidence="1">
    <location>
        <begin position="34"/>
        <end position="44"/>
    </location>
</feature>
<sequence>MRRSLDAACGGKAPRWIEFWSDAASDRRRRDSSSSEASTASSSSGCASLPPAARRSRTPHWVDNYLDRLGSVLKQGGWRDTEVTEMVEVAASGVFDGEEAPAVDSDAVLDELLLKADRCSDSLRRAGWSSEDVSDALGLDLRRCKERPRPAVRVPPEIAVKVERLAQSVARP</sequence>
<dbReference type="AlphaFoldDB" id="A0A0A9EYM2"/>
<protein>
    <submittedName>
        <fullName evidence="2">Uncharacterized protein</fullName>
    </submittedName>
</protein>
<organism evidence="2">
    <name type="scientific">Arundo donax</name>
    <name type="common">Giant reed</name>
    <name type="synonym">Donax arundinaceus</name>
    <dbReference type="NCBI Taxonomy" id="35708"/>
    <lineage>
        <taxon>Eukaryota</taxon>
        <taxon>Viridiplantae</taxon>
        <taxon>Streptophyta</taxon>
        <taxon>Embryophyta</taxon>
        <taxon>Tracheophyta</taxon>
        <taxon>Spermatophyta</taxon>
        <taxon>Magnoliopsida</taxon>
        <taxon>Liliopsida</taxon>
        <taxon>Poales</taxon>
        <taxon>Poaceae</taxon>
        <taxon>PACMAD clade</taxon>
        <taxon>Arundinoideae</taxon>
        <taxon>Arundineae</taxon>
        <taxon>Arundo</taxon>
    </lineage>
</organism>
<accession>A0A0A9EYM2</accession>
<dbReference type="EMBL" id="GBRH01193822">
    <property type="protein sequence ID" value="JAE04074.1"/>
    <property type="molecule type" value="Transcribed_RNA"/>
</dbReference>